<dbReference type="AlphaFoldDB" id="A0A9P7FRC2"/>
<reference evidence="2" key="1">
    <citation type="submission" date="2021-02" db="EMBL/GenBank/DDBJ databases">
        <authorList>
            <person name="Nieuwenhuis M."/>
            <person name="Van De Peppel L.J.J."/>
        </authorList>
    </citation>
    <scope>NUCLEOTIDE SEQUENCE</scope>
    <source>
        <strain evidence="2">D49</strain>
    </source>
</reference>
<protein>
    <submittedName>
        <fullName evidence="2">Uncharacterized protein</fullName>
    </submittedName>
</protein>
<gene>
    <name evidence="2" type="ORF">H0H81_004044</name>
</gene>
<accession>A0A9P7FRC2</accession>
<evidence type="ECO:0000256" key="1">
    <source>
        <dbReference type="SAM" id="MobiDB-lite"/>
    </source>
</evidence>
<feature type="non-terminal residue" evidence="2">
    <location>
        <position position="1"/>
    </location>
</feature>
<dbReference type="Proteomes" id="UP000717328">
    <property type="component" value="Unassembled WGS sequence"/>
</dbReference>
<evidence type="ECO:0000313" key="3">
    <source>
        <dbReference type="Proteomes" id="UP000717328"/>
    </source>
</evidence>
<comment type="caution">
    <text evidence="2">The sequence shown here is derived from an EMBL/GenBank/DDBJ whole genome shotgun (WGS) entry which is preliminary data.</text>
</comment>
<proteinExistence type="predicted"/>
<name>A0A9P7FRC2_9AGAR</name>
<reference evidence="2" key="2">
    <citation type="submission" date="2021-10" db="EMBL/GenBank/DDBJ databases">
        <title>Phylogenomics reveals ancestral predisposition of the termite-cultivated fungus Termitomyces towards a domesticated lifestyle.</title>
        <authorList>
            <person name="Auxier B."/>
            <person name="Grum-Grzhimaylo A."/>
            <person name="Cardenas M.E."/>
            <person name="Lodge J.D."/>
            <person name="Laessoe T."/>
            <person name="Pedersen O."/>
            <person name="Smith M.E."/>
            <person name="Kuyper T.W."/>
            <person name="Franco-Molano E.A."/>
            <person name="Baroni T.J."/>
            <person name="Aanen D.K."/>
        </authorList>
    </citation>
    <scope>NUCLEOTIDE SEQUENCE</scope>
    <source>
        <strain evidence="2">D49</strain>
    </source>
</reference>
<dbReference type="OrthoDB" id="2688210at2759"/>
<dbReference type="EMBL" id="JABCKI010006759">
    <property type="protein sequence ID" value="KAG5633985.1"/>
    <property type="molecule type" value="Genomic_DNA"/>
</dbReference>
<sequence>CVAMEEVEPDFGGPAFDEDRQNLMTFRATPEQATEFISQQWLKDRQARHDVWAAMQLAPDQGDNPPDTPDQMPADEPPFPEGVPPPDAVPLNPLLYACHKVQRNEYHELWYHTREGCFEAIHQSCNAGKEAFKITNHKMKGIQITSTSAHSCSPNAIPDQDLTWDQVMFTGEGLTHVMHEEGCPAPNVDAITRFYVSMNTEHRQQGYDSNQVFLEYQAIICREWFESLGNKTAGFDIGIFNHTRFARIEATLRGAGLLRSSVSLPPHSPRAQKRSTDSP</sequence>
<feature type="region of interest" description="Disordered" evidence="1">
    <location>
        <begin position="58"/>
        <end position="86"/>
    </location>
</feature>
<evidence type="ECO:0000313" key="2">
    <source>
        <dbReference type="EMBL" id="KAG5633985.1"/>
    </source>
</evidence>
<feature type="compositionally biased region" description="Pro residues" evidence="1">
    <location>
        <begin position="75"/>
        <end position="86"/>
    </location>
</feature>
<keyword evidence="3" id="KW-1185">Reference proteome</keyword>
<organism evidence="2 3">
    <name type="scientific">Sphagnurus paluster</name>
    <dbReference type="NCBI Taxonomy" id="117069"/>
    <lineage>
        <taxon>Eukaryota</taxon>
        <taxon>Fungi</taxon>
        <taxon>Dikarya</taxon>
        <taxon>Basidiomycota</taxon>
        <taxon>Agaricomycotina</taxon>
        <taxon>Agaricomycetes</taxon>
        <taxon>Agaricomycetidae</taxon>
        <taxon>Agaricales</taxon>
        <taxon>Tricholomatineae</taxon>
        <taxon>Lyophyllaceae</taxon>
        <taxon>Sphagnurus</taxon>
    </lineage>
</organism>